<comment type="caution">
    <text evidence="1">The sequence shown here is derived from an EMBL/GenBank/DDBJ whole genome shotgun (WGS) entry which is preliminary data.</text>
</comment>
<accession>A0A6N7YRS0</accession>
<name>A0A6N7YRS0_9PSEU</name>
<evidence type="ECO:0000313" key="1">
    <source>
        <dbReference type="EMBL" id="MTD55725.1"/>
    </source>
</evidence>
<dbReference type="EMBL" id="WMBA01000025">
    <property type="protein sequence ID" value="MTD55725.1"/>
    <property type="molecule type" value="Genomic_DNA"/>
</dbReference>
<dbReference type="Proteomes" id="UP000440096">
    <property type="component" value="Unassembled WGS sequence"/>
</dbReference>
<dbReference type="RefSeq" id="WP_154757925.1">
    <property type="nucleotide sequence ID" value="NZ_WMBA01000025.1"/>
</dbReference>
<keyword evidence="2" id="KW-1185">Reference proteome</keyword>
<reference evidence="1 2" key="1">
    <citation type="submission" date="2019-11" db="EMBL/GenBank/DDBJ databases">
        <title>Draft genome of Amycolatopsis RM579.</title>
        <authorList>
            <person name="Duangmal K."/>
            <person name="Mingma R."/>
        </authorList>
    </citation>
    <scope>NUCLEOTIDE SEQUENCE [LARGE SCALE GENOMIC DNA]</scope>
    <source>
        <strain evidence="1 2">RM579</strain>
    </source>
</reference>
<gene>
    <name evidence="1" type="ORF">GKO32_17340</name>
</gene>
<sequence>MSGLLPCQQAELLRINIGYLVGYYSAHRHSGVVPVEHLRRALTVTSHDELRMALEAVAEDEETS</sequence>
<dbReference type="AlphaFoldDB" id="A0A6N7YRS0"/>
<protein>
    <submittedName>
        <fullName evidence="1">Uncharacterized protein</fullName>
    </submittedName>
</protein>
<evidence type="ECO:0000313" key="2">
    <source>
        <dbReference type="Proteomes" id="UP000440096"/>
    </source>
</evidence>
<organism evidence="1 2">
    <name type="scientific">Amycolatopsis pithecellobii</name>
    <dbReference type="NCBI Taxonomy" id="664692"/>
    <lineage>
        <taxon>Bacteria</taxon>
        <taxon>Bacillati</taxon>
        <taxon>Actinomycetota</taxon>
        <taxon>Actinomycetes</taxon>
        <taxon>Pseudonocardiales</taxon>
        <taxon>Pseudonocardiaceae</taxon>
        <taxon>Amycolatopsis</taxon>
    </lineage>
</organism>
<proteinExistence type="predicted"/>